<dbReference type="Proteomes" id="UP000244754">
    <property type="component" value="Chromosome"/>
</dbReference>
<dbReference type="SUPFAM" id="SSF46689">
    <property type="entry name" value="Homeodomain-like"/>
    <property type="match status" value="1"/>
</dbReference>
<dbReference type="RefSeq" id="WP_108403441.1">
    <property type="nucleotide sequence ID" value="NZ_CP026948.1"/>
</dbReference>
<reference evidence="3" key="1">
    <citation type="submission" date="2018-01" db="EMBL/GenBank/DDBJ databases">
        <authorList>
            <person name="Li J."/>
        </authorList>
    </citation>
    <scope>NUCLEOTIDE SEQUENCE [LARGE SCALE GENOMIC DNA]</scope>
    <source>
        <strain evidence="3">2184</strain>
    </source>
</reference>
<dbReference type="PANTHER" id="PTHR30055">
    <property type="entry name" value="HTH-TYPE TRANSCRIPTIONAL REGULATOR RUTR"/>
    <property type="match status" value="1"/>
</dbReference>
<name>A0A2S0WCF2_9CORY</name>
<dbReference type="KEGG" id="clia:C3E79_02225"/>
<dbReference type="OrthoDB" id="9179041at2"/>
<dbReference type="Gene3D" id="1.10.10.60">
    <property type="entry name" value="Homeodomain-like"/>
    <property type="match status" value="1"/>
</dbReference>
<dbReference type="Pfam" id="PF17932">
    <property type="entry name" value="TetR_C_24"/>
    <property type="match status" value="1"/>
</dbReference>
<dbReference type="PRINTS" id="PR00455">
    <property type="entry name" value="HTHTETR"/>
</dbReference>
<dbReference type="PROSITE" id="PS50977">
    <property type="entry name" value="HTH_TETR_2"/>
    <property type="match status" value="1"/>
</dbReference>
<dbReference type="InterPro" id="IPR041490">
    <property type="entry name" value="KstR2_TetR_C"/>
</dbReference>
<organism evidence="2 3">
    <name type="scientific">Corynebacterium liangguodongii</name>
    <dbReference type="NCBI Taxonomy" id="2079535"/>
    <lineage>
        <taxon>Bacteria</taxon>
        <taxon>Bacillati</taxon>
        <taxon>Actinomycetota</taxon>
        <taxon>Actinomycetes</taxon>
        <taxon>Mycobacteriales</taxon>
        <taxon>Corynebacteriaceae</taxon>
        <taxon>Corynebacterium</taxon>
    </lineage>
</organism>
<dbReference type="InterPro" id="IPR050109">
    <property type="entry name" value="HTH-type_TetR-like_transc_reg"/>
</dbReference>
<dbReference type="InterPro" id="IPR001647">
    <property type="entry name" value="HTH_TetR"/>
</dbReference>
<dbReference type="AlphaFoldDB" id="A0A2S0WCF2"/>
<dbReference type="InterPro" id="IPR009057">
    <property type="entry name" value="Homeodomain-like_sf"/>
</dbReference>
<keyword evidence="3" id="KW-1185">Reference proteome</keyword>
<dbReference type="GO" id="GO:0000976">
    <property type="term" value="F:transcription cis-regulatory region binding"/>
    <property type="evidence" value="ECO:0007669"/>
    <property type="project" value="TreeGrafter"/>
</dbReference>
<dbReference type="Pfam" id="PF00440">
    <property type="entry name" value="TetR_N"/>
    <property type="match status" value="1"/>
</dbReference>
<evidence type="ECO:0000256" key="1">
    <source>
        <dbReference type="ARBA" id="ARBA00023125"/>
    </source>
</evidence>
<dbReference type="Gene3D" id="1.10.357.10">
    <property type="entry name" value="Tetracycline Repressor, domain 2"/>
    <property type="match status" value="1"/>
</dbReference>
<keyword evidence="1" id="KW-0238">DNA-binding</keyword>
<protein>
    <submittedName>
        <fullName evidence="2">TetR family transcriptional regulator</fullName>
    </submittedName>
</protein>
<sequence>MGTQRQREKAKTRRELLTAAADIMARKGFHQTRLADVGAAVGISGPAMYRYVESKDALLAEILDEISDRLIAGAREIIDAGGRRDASAREVMGELVAFHVTIGVTEPNVVSVQERELKNLDPSSQELVRAKQREYLAMWTEVLERAEPGLGADVARMRVQLGAGMINSIRYVIKRAGPEVVREHAYRMAMSALFS</sequence>
<gene>
    <name evidence="2" type="ORF">C3E79_02225</name>
</gene>
<evidence type="ECO:0000313" key="3">
    <source>
        <dbReference type="Proteomes" id="UP000244754"/>
    </source>
</evidence>
<dbReference type="GO" id="GO:0003700">
    <property type="term" value="F:DNA-binding transcription factor activity"/>
    <property type="evidence" value="ECO:0007669"/>
    <property type="project" value="TreeGrafter"/>
</dbReference>
<accession>A0A2S0WCF2</accession>
<dbReference type="PANTHER" id="PTHR30055:SF237">
    <property type="entry name" value="TRANSCRIPTIONAL REPRESSOR MCE3R"/>
    <property type="match status" value="1"/>
</dbReference>
<proteinExistence type="predicted"/>
<evidence type="ECO:0000313" key="2">
    <source>
        <dbReference type="EMBL" id="AWB83451.1"/>
    </source>
</evidence>
<dbReference type="EMBL" id="CP026948">
    <property type="protein sequence ID" value="AWB83451.1"/>
    <property type="molecule type" value="Genomic_DNA"/>
</dbReference>